<accession>A0A0V0QYE3</accession>
<protein>
    <submittedName>
        <fullName evidence="1">Uncharacterized protein</fullName>
    </submittedName>
</protein>
<dbReference type="OrthoDB" id="307132at2759"/>
<dbReference type="AlphaFoldDB" id="A0A0V0QYE3"/>
<gene>
    <name evidence="1" type="ORF">PPERSA_06890</name>
</gene>
<evidence type="ECO:0000313" key="2">
    <source>
        <dbReference type="Proteomes" id="UP000054937"/>
    </source>
</evidence>
<name>A0A0V0QYE3_PSEPJ</name>
<dbReference type="InParanoid" id="A0A0V0QYE3"/>
<dbReference type="Proteomes" id="UP000054937">
    <property type="component" value="Unassembled WGS sequence"/>
</dbReference>
<reference evidence="1 2" key="1">
    <citation type="journal article" date="2015" name="Sci. Rep.">
        <title>Genome of the facultative scuticociliatosis pathogen Pseudocohnilembus persalinus provides insight into its virulence through horizontal gene transfer.</title>
        <authorList>
            <person name="Xiong J."/>
            <person name="Wang G."/>
            <person name="Cheng J."/>
            <person name="Tian M."/>
            <person name="Pan X."/>
            <person name="Warren A."/>
            <person name="Jiang C."/>
            <person name="Yuan D."/>
            <person name="Miao W."/>
        </authorList>
    </citation>
    <scope>NUCLEOTIDE SEQUENCE [LARGE SCALE GENOMIC DNA]</scope>
    <source>
        <strain evidence="1">36N120E</strain>
    </source>
</reference>
<dbReference type="EMBL" id="LDAU01000084">
    <property type="protein sequence ID" value="KRX07275.1"/>
    <property type="molecule type" value="Genomic_DNA"/>
</dbReference>
<keyword evidence="2" id="KW-1185">Reference proteome</keyword>
<organism evidence="1 2">
    <name type="scientific">Pseudocohnilembus persalinus</name>
    <name type="common">Ciliate</name>
    <dbReference type="NCBI Taxonomy" id="266149"/>
    <lineage>
        <taxon>Eukaryota</taxon>
        <taxon>Sar</taxon>
        <taxon>Alveolata</taxon>
        <taxon>Ciliophora</taxon>
        <taxon>Intramacronucleata</taxon>
        <taxon>Oligohymenophorea</taxon>
        <taxon>Scuticociliatia</taxon>
        <taxon>Philasterida</taxon>
        <taxon>Pseudocohnilembidae</taxon>
        <taxon>Pseudocohnilembus</taxon>
    </lineage>
</organism>
<dbReference type="OMA" id="EMQTINS"/>
<sequence>MSQEPPKITNPKLWADPNKISFKQLYKYTSWDMIKINSSIKNYKGSLFYIGGTIAACLVTKVLVDSAVNNWIFGANGNGGNFLTMWTTNTDTDYQYNREFQRMRYLTEEPAGNDPYNKTQDAILADLGYKWQPMGNNNQVHKKSPHYKYF</sequence>
<evidence type="ECO:0000313" key="1">
    <source>
        <dbReference type="EMBL" id="KRX07275.1"/>
    </source>
</evidence>
<proteinExistence type="predicted"/>
<comment type="caution">
    <text evidence="1">The sequence shown here is derived from an EMBL/GenBank/DDBJ whole genome shotgun (WGS) entry which is preliminary data.</text>
</comment>